<dbReference type="RefSeq" id="WP_377541977.1">
    <property type="nucleotide sequence ID" value="NZ_JBHSBN010000002.1"/>
</dbReference>
<organism evidence="2 3">
    <name type="scientific">Micromonospora zhanjiangensis</name>
    <dbReference type="NCBI Taxonomy" id="1522057"/>
    <lineage>
        <taxon>Bacteria</taxon>
        <taxon>Bacillati</taxon>
        <taxon>Actinomycetota</taxon>
        <taxon>Actinomycetes</taxon>
        <taxon>Micromonosporales</taxon>
        <taxon>Micromonosporaceae</taxon>
        <taxon>Micromonospora</taxon>
    </lineage>
</organism>
<evidence type="ECO:0000256" key="1">
    <source>
        <dbReference type="SAM" id="MobiDB-lite"/>
    </source>
</evidence>
<reference evidence="3" key="1">
    <citation type="journal article" date="2019" name="Int. J. Syst. Evol. Microbiol.">
        <title>The Global Catalogue of Microorganisms (GCM) 10K type strain sequencing project: providing services to taxonomists for standard genome sequencing and annotation.</title>
        <authorList>
            <consortium name="The Broad Institute Genomics Platform"/>
            <consortium name="The Broad Institute Genome Sequencing Center for Infectious Disease"/>
            <person name="Wu L."/>
            <person name="Ma J."/>
        </authorList>
    </citation>
    <scope>NUCLEOTIDE SEQUENCE [LARGE SCALE GENOMIC DNA]</scope>
    <source>
        <strain evidence="3">2902at01</strain>
    </source>
</reference>
<dbReference type="Proteomes" id="UP001595868">
    <property type="component" value="Unassembled WGS sequence"/>
</dbReference>
<dbReference type="EMBL" id="JBHSBN010000002">
    <property type="protein sequence ID" value="MFC4104982.1"/>
    <property type="molecule type" value="Genomic_DNA"/>
</dbReference>
<protein>
    <recommendedName>
        <fullName evidence="4">Smu12A</fullName>
    </recommendedName>
</protein>
<name>A0ABV8KG17_9ACTN</name>
<keyword evidence="3" id="KW-1185">Reference proteome</keyword>
<evidence type="ECO:0008006" key="4">
    <source>
        <dbReference type="Google" id="ProtNLM"/>
    </source>
</evidence>
<gene>
    <name evidence="2" type="ORF">ACFOX0_03375</name>
</gene>
<sequence length="191" mass="20927">MREKHFAGPGWGRPAGGRAEPPPADDVAGWVAGAVPDGWFAEPPRVVVDRDEILIVGRLGAPTLAEDATAADRSAAEAGRISQHREDTREQRIKIAQQLEHRYQRKVAWGAECGDSRELFTNLSVPVMTRLRQPERQVLDTLVDAGVARSRSDALAWCVRLVGEHTGDWLTELRGALGAVDELRRRGPDVG</sequence>
<evidence type="ECO:0000313" key="2">
    <source>
        <dbReference type="EMBL" id="MFC4104982.1"/>
    </source>
</evidence>
<comment type="caution">
    <text evidence="2">The sequence shown here is derived from an EMBL/GenBank/DDBJ whole genome shotgun (WGS) entry which is preliminary data.</text>
</comment>
<proteinExistence type="predicted"/>
<evidence type="ECO:0000313" key="3">
    <source>
        <dbReference type="Proteomes" id="UP001595868"/>
    </source>
</evidence>
<accession>A0ABV8KG17</accession>
<feature type="region of interest" description="Disordered" evidence="1">
    <location>
        <begin position="1"/>
        <end position="27"/>
    </location>
</feature>